<dbReference type="KEGG" id="kom:HR38_29245"/>
<dbReference type="InterPro" id="IPR052517">
    <property type="entry name" value="GlcG_carb_metab_protein"/>
</dbReference>
<keyword evidence="1" id="KW-0732">Signal</keyword>
<reference evidence="2" key="3">
    <citation type="submission" date="2022-09" db="EMBL/GenBank/DDBJ databases">
        <title>Intensive care unit water sources are persistently colonized with multi-drug resistant bacteria and are the site of extensive horizontal gene transfer of antibiotic resistance genes.</title>
        <authorList>
            <person name="Diorio-Toth L."/>
        </authorList>
    </citation>
    <scope>NUCLEOTIDE SEQUENCE</scope>
    <source>
        <strain evidence="2">GD03918</strain>
    </source>
</reference>
<reference evidence="4 5" key="2">
    <citation type="submission" date="2018-01" db="EMBL/GenBank/DDBJ databases">
        <title>Genomic study of Klebsiella pneumoniae.</title>
        <authorList>
            <person name="Yang Y."/>
            <person name="Bicalho R."/>
        </authorList>
    </citation>
    <scope>NUCLEOTIDE SEQUENCE [LARGE SCALE GENOMIC DNA]</scope>
    <source>
        <strain evidence="4 5">A11</strain>
    </source>
</reference>
<name>A0A2J4SYY0_9ENTR</name>
<feature type="chain" id="PRO_5015082296" evidence="1">
    <location>
        <begin position="23"/>
        <end position="142"/>
    </location>
</feature>
<dbReference type="PANTHER" id="PTHR34309">
    <property type="entry name" value="SLR1406 PROTEIN"/>
    <property type="match status" value="1"/>
</dbReference>
<reference evidence="3" key="4">
    <citation type="journal article" date="2023" name="Front. Microbiol.">
        <title>Genomic characterization of carbapenem-resistant Klebsiella oxytoca complex in China: a multi-center study.</title>
        <authorList>
            <person name="Wan W."/>
            <person name="Yang X."/>
            <person name="Yu H."/>
            <person name="Wang M."/>
            <person name="Jia W."/>
            <person name="Huang B."/>
            <person name="Qu F."/>
            <person name="Shan B."/>
            <person name="Tang Y.W."/>
            <person name="Chen L."/>
            <person name="Du H."/>
        </authorList>
    </citation>
    <scope>NUCLEOTIDE SEQUENCE</scope>
    <source>
        <strain evidence="3">HD1688</strain>
    </source>
</reference>
<dbReference type="Proteomes" id="UP000234505">
    <property type="component" value="Unassembled WGS sequence"/>
</dbReference>
<accession>A0A2J4SYY0</accession>
<reference evidence="3" key="5">
    <citation type="submission" date="2023-01" db="EMBL/GenBank/DDBJ databases">
        <authorList>
            <person name="Du H."/>
            <person name="Wan W."/>
        </authorList>
    </citation>
    <scope>NUCLEOTIDE SEQUENCE</scope>
    <source>
        <strain evidence="3">HD1688</strain>
    </source>
</reference>
<sequence length="142" mass="15079">MIKSLPRATVSLAMAKAMTAAAESKASEINVPVVISIVDGGANPLIMQRMDEAFVTSCDISLNKAWSACCLQQPTHEITAGVQPGQSLYGLQLTNQQRIVIFGGGFPIIENNQVIGAIGVSGGTVEQDMEIARSALDYFDKH</sequence>
<dbReference type="InterPro" id="IPR038084">
    <property type="entry name" value="PduO/GlcC-like_sf"/>
</dbReference>
<evidence type="ECO:0000313" key="4">
    <source>
        <dbReference type="EMBL" id="PLL43961.1"/>
    </source>
</evidence>
<evidence type="ECO:0000313" key="2">
    <source>
        <dbReference type="EMBL" id="MDH0965368.1"/>
    </source>
</evidence>
<dbReference type="Proteomes" id="UP001249822">
    <property type="component" value="Unassembled WGS sequence"/>
</dbReference>
<dbReference type="Proteomes" id="UP001159937">
    <property type="component" value="Unassembled WGS sequence"/>
</dbReference>
<dbReference type="Gene3D" id="3.30.450.150">
    <property type="entry name" value="Haem-degrading domain"/>
    <property type="match status" value="1"/>
</dbReference>
<gene>
    <name evidence="4" type="ORF">CWN50_02465</name>
    <name evidence="2" type="ORF">N5C89_21255</name>
    <name evidence="3" type="ORF">PTQ40_29545</name>
</gene>
<dbReference type="PANTHER" id="PTHR34309:SF1">
    <property type="entry name" value="PROTEIN GLCG"/>
    <property type="match status" value="1"/>
</dbReference>
<evidence type="ECO:0000313" key="5">
    <source>
        <dbReference type="Proteomes" id="UP000234505"/>
    </source>
</evidence>
<dbReference type="SUPFAM" id="SSF143744">
    <property type="entry name" value="GlcG-like"/>
    <property type="match status" value="1"/>
</dbReference>
<dbReference type="RefSeq" id="WP_004098893.1">
    <property type="nucleotide sequence ID" value="NZ_CABGLF010000037.1"/>
</dbReference>
<comment type="caution">
    <text evidence="3">The sequence shown here is derived from an EMBL/GenBank/DDBJ whole genome shotgun (WGS) entry which is preliminary data.</text>
</comment>
<feature type="signal peptide" evidence="1">
    <location>
        <begin position="1"/>
        <end position="22"/>
    </location>
</feature>
<dbReference type="AlphaFoldDB" id="A0A2J4SYY0"/>
<dbReference type="EMBL" id="JAQSKY010000036">
    <property type="protein sequence ID" value="MDS7903107.1"/>
    <property type="molecule type" value="Genomic_DNA"/>
</dbReference>
<dbReference type="EMBL" id="PIDS01000036">
    <property type="protein sequence ID" value="PLL43961.1"/>
    <property type="molecule type" value="Genomic_DNA"/>
</dbReference>
<evidence type="ECO:0000313" key="6">
    <source>
        <dbReference type="Proteomes" id="UP001249822"/>
    </source>
</evidence>
<evidence type="ECO:0000256" key="1">
    <source>
        <dbReference type="SAM" id="SignalP"/>
    </source>
</evidence>
<dbReference type="Pfam" id="PF03928">
    <property type="entry name" value="HbpS-like"/>
    <property type="match status" value="1"/>
</dbReference>
<dbReference type="InterPro" id="IPR005624">
    <property type="entry name" value="PduO/GlcC-like"/>
</dbReference>
<proteinExistence type="predicted"/>
<dbReference type="EMBL" id="JAOCBF010000032">
    <property type="protein sequence ID" value="MDH0965368.1"/>
    <property type="molecule type" value="Genomic_DNA"/>
</dbReference>
<protein>
    <submittedName>
        <fullName evidence="3">Heme-binding protein</fullName>
    </submittedName>
</protein>
<reference evidence="4 5" key="1">
    <citation type="submission" date="2017-11" db="EMBL/GenBank/DDBJ databases">
        <authorList>
            <person name="Han C.G."/>
        </authorList>
    </citation>
    <scope>NUCLEOTIDE SEQUENCE [LARGE SCALE GENOMIC DNA]</scope>
    <source>
        <strain evidence="4 5">A11</strain>
    </source>
</reference>
<organism evidence="3 6">
    <name type="scientific">Klebsiella michiganensis</name>
    <dbReference type="NCBI Taxonomy" id="1134687"/>
    <lineage>
        <taxon>Bacteria</taxon>
        <taxon>Pseudomonadati</taxon>
        <taxon>Pseudomonadota</taxon>
        <taxon>Gammaproteobacteria</taxon>
        <taxon>Enterobacterales</taxon>
        <taxon>Enterobacteriaceae</taxon>
        <taxon>Klebsiella/Raoultella group</taxon>
        <taxon>Klebsiella</taxon>
    </lineage>
</organism>
<evidence type="ECO:0000313" key="3">
    <source>
        <dbReference type="EMBL" id="MDS7903107.1"/>
    </source>
</evidence>